<feature type="transmembrane region" description="Helical" evidence="1">
    <location>
        <begin position="32"/>
        <end position="50"/>
    </location>
</feature>
<reference evidence="3" key="1">
    <citation type="journal article" date="2019" name="Int. J. Syst. Evol. Microbiol.">
        <title>The Global Catalogue of Microorganisms (GCM) 10K type strain sequencing project: providing services to taxonomists for standard genome sequencing and annotation.</title>
        <authorList>
            <consortium name="The Broad Institute Genomics Platform"/>
            <consortium name="The Broad Institute Genome Sequencing Center for Infectious Disease"/>
            <person name="Wu L."/>
            <person name="Ma J."/>
        </authorList>
    </citation>
    <scope>NUCLEOTIDE SEQUENCE [LARGE SCALE GENOMIC DNA]</scope>
    <source>
        <strain evidence="3">CGMCC 1.16455</strain>
    </source>
</reference>
<keyword evidence="1" id="KW-0812">Transmembrane</keyword>
<dbReference type="GeneID" id="303297574"/>
<keyword evidence="1" id="KW-0472">Membrane</keyword>
<evidence type="ECO:0000256" key="1">
    <source>
        <dbReference type="SAM" id="Phobius"/>
    </source>
</evidence>
<proteinExistence type="predicted"/>
<protein>
    <submittedName>
        <fullName evidence="2">Uncharacterized protein</fullName>
    </submittedName>
</protein>
<dbReference type="Proteomes" id="UP001595937">
    <property type="component" value="Unassembled WGS sequence"/>
</dbReference>
<keyword evidence="1" id="KW-1133">Transmembrane helix</keyword>
<accession>A0ABW0FDI8</accession>
<dbReference type="EMBL" id="JBHSLN010000020">
    <property type="protein sequence ID" value="MFC5297262.1"/>
    <property type="molecule type" value="Genomic_DNA"/>
</dbReference>
<dbReference type="RefSeq" id="WP_343924307.1">
    <property type="nucleotide sequence ID" value="NZ_BAAAIR010000038.1"/>
</dbReference>
<gene>
    <name evidence="2" type="ORF">ACFPK8_07030</name>
</gene>
<evidence type="ECO:0000313" key="3">
    <source>
        <dbReference type="Proteomes" id="UP001595937"/>
    </source>
</evidence>
<keyword evidence="3" id="KW-1185">Reference proteome</keyword>
<organism evidence="2 3">
    <name type="scientific">Brachybacterium tyrofermentans</name>
    <dbReference type="NCBI Taxonomy" id="47848"/>
    <lineage>
        <taxon>Bacteria</taxon>
        <taxon>Bacillati</taxon>
        <taxon>Actinomycetota</taxon>
        <taxon>Actinomycetes</taxon>
        <taxon>Micrococcales</taxon>
        <taxon>Dermabacteraceae</taxon>
        <taxon>Brachybacterium</taxon>
    </lineage>
</organism>
<comment type="caution">
    <text evidence="2">The sequence shown here is derived from an EMBL/GenBank/DDBJ whole genome shotgun (WGS) entry which is preliminary data.</text>
</comment>
<evidence type="ECO:0000313" key="2">
    <source>
        <dbReference type="EMBL" id="MFC5297262.1"/>
    </source>
</evidence>
<sequence>MSNLKNGLVLGFAFGILLSAAAYSLDSGETPVIRLLLAAVLLVGIVFEILRVRRVERSERSERSEASNG</sequence>
<name>A0ABW0FDI8_9MICO</name>